<accession>A0A090QC01</accession>
<gene>
    <name evidence="1" type="ORF">JCM19314_932</name>
</gene>
<evidence type="ECO:0000313" key="1">
    <source>
        <dbReference type="EMBL" id="GAK99747.1"/>
    </source>
</evidence>
<protein>
    <submittedName>
        <fullName evidence="1">Uncharacterized protein</fullName>
    </submittedName>
</protein>
<dbReference type="EMBL" id="BBMM01000003">
    <property type="protein sequence ID" value="GAK99747.1"/>
    <property type="molecule type" value="Genomic_DNA"/>
</dbReference>
<comment type="caution">
    <text evidence="1">The sequence shown here is derived from an EMBL/GenBank/DDBJ whole genome shotgun (WGS) entry which is preliminary data.</text>
</comment>
<organism evidence="1 2">
    <name type="scientific">Nonlabens ulvanivorans</name>
    <name type="common">Persicivirga ulvanivorans</name>
    <dbReference type="NCBI Taxonomy" id="906888"/>
    <lineage>
        <taxon>Bacteria</taxon>
        <taxon>Pseudomonadati</taxon>
        <taxon>Bacteroidota</taxon>
        <taxon>Flavobacteriia</taxon>
        <taxon>Flavobacteriales</taxon>
        <taxon>Flavobacteriaceae</taxon>
        <taxon>Nonlabens</taxon>
    </lineage>
</organism>
<dbReference type="AlphaFoldDB" id="A0A090QC01"/>
<evidence type="ECO:0000313" key="2">
    <source>
        <dbReference type="Proteomes" id="UP000029226"/>
    </source>
</evidence>
<sequence>MIGLKDYAQEYPAQTKHIKTIESVVYEKKDTVDHRTSVTYYDEDWNLLSNTNTLSSVLDKGSKTVTILDTEKKFVQAILTSEKDTLDYIVYLYDDQGNRTHNYQIRKGDTITSQKRTYDDRGNNTALHNKKNGTYYLSFKAKYNDADQIISRQWYNPSNQLTRIEKYEYSKDGKEIKYFKTNRKGILKLNRKTVEIGLRTHRIDHYADSKGINYGITLEKKKGYYTIEEKDKDDKLISLEIFNKRDQLTTSVYIRYTEI</sequence>
<reference evidence="1 2" key="1">
    <citation type="journal article" date="2014" name="Genome Announc.">
        <title>Draft Genome Sequences of Marine Flavobacterium Nonlabens Strains NR17, NR24, NR27, NR32, NR33, and Ara13.</title>
        <authorList>
            <person name="Nakanishi M."/>
            <person name="Meirelles P."/>
            <person name="Suzuki R."/>
            <person name="Takatani N."/>
            <person name="Mino S."/>
            <person name="Suda W."/>
            <person name="Oshima K."/>
            <person name="Hattori M."/>
            <person name="Ohkuma M."/>
            <person name="Hosokawa M."/>
            <person name="Miyashita K."/>
            <person name="Thompson F.L."/>
            <person name="Niwa A."/>
            <person name="Sawabe T."/>
            <person name="Sawabe T."/>
        </authorList>
    </citation>
    <scope>NUCLEOTIDE SEQUENCE [LARGE SCALE GENOMIC DNA]</scope>
    <source>
        <strain evidence="2">JCM19314</strain>
    </source>
</reference>
<dbReference type="Proteomes" id="UP000029226">
    <property type="component" value="Unassembled WGS sequence"/>
</dbReference>
<proteinExistence type="predicted"/>
<name>A0A090QC01_NONUL</name>